<dbReference type="AlphaFoldDB" id="S9S8U3"/>
<dbReference type="eggNOG" id="COG1324">
    <property type="taxonomic scope" value="Bacteria"/>
</dbReference>
<dbReference type="Gene3D" id="3.30.70.120">
    <property type="match status" value="1"/>
</dbReference>
<accession>S9S8U3</accession>
<dbReference type="InterPro" id="IPR004323">
    <property type="entry name" value="Ion_tolerance_CutA"/>
</dbReference>
<dbReference type="RefSeq" id="WP_021133446.1">
    <property type="nucleotide sequence ID" value="NZ_AQPH01000088.1"/>
</dbReference>
<dbReference type="OrthoDB" id="37622at2"/>
<dbReference type="Pfam" id="PF03091">
    <property type="entry name" value="CutA1"/>
    <property type="match status" value="1"/>
</dbReference>
<dbReference type="STRING" id="1316936.K678_15811"/>
<dbReference type="EMBL" id="AQPH01000088">
    <property type="protein sequence ID" value="EPY00488.1"/>
    <property type="molecule type" value="Genomic_DNA"/>
</dbReference>
<reference evidence="2 3" key="1">
    <citation type="submission" date="2013-04" db="EMBL/GenBank/DDBJ databases">
        <authorList>
            <person name="Kuznetsov B."/>
            <person name="Ivanovsky R."/>
        </authorList>
    </citation>
    <scope>NUCLEOTIDE SEQUENCE [LARGE SCALE GENOMIC DNA]</scope>
    <source>
        <strain evidence="2 3">MGU-K5</strain>
    </source>
</reference>
<dbReference type="PANTHER" id="PTHR23419:SF8">
    <property type="entry name" value="FI09726P"/>
    <property type="match status" value="1"/>
</dbReference>
<dbReference type="InterPro" id="IPR011322">
    <property type="entry name" value="N-reg_PII-like_a/b"/>
</dbReference>
<dbReference type="SUPFAM" id="SSF54913">
    <property type="entry name" value="GlnB-like"/>
    <property type="match status" value="1"/>
</dbReference>
<evidence type="ECO:0000256" key="1">
    <source>
        <dbReference type="ARBA" id="ARBA00010169"/>
    </source>
</evidence>
<evidence type="ECO:0000313" key="3">
    <source>
        <dbReference type="Proteomes" id="UP000015350"/>
    </source>
</evidence>
<name>S9S8U3_MAGFU</name>
<comment type="similarity">
    <text evidence="1">Belongs to the CutA family.</text>
</comment>
<gene>
    <name evidence="2" type="ORF">K678_15811</name>
</gene>
<evidence type="ECO:0000313" key="2">
    <source>
        <dbReference type="EMBL" id="EPY00488.1"/>
    </source>
</evidence>
<evidence type="ECO:0008006" key="4">
    <source>
        <dbReference type="Google" id="ProtNLM"/>
    </source>
</evidence>
<comment type="caution">
    <text evidence="2">The sequence shown here is derived from an EMBL/GenBank/DDBJ whole genome shotgun (WGS) entry which is preliminary data.</text>
</comment>
<dbReference type="PANTHER" id="PTHR23419">
    <property type="entry name" value="DIVALENT CATION TOLERANCE CUTA-RELATED"/>
    <property type="match status" value="1"/>
</dbReference>
<sequence>MSQCLLYATAASRDEALALGRTLVEARLAACANVLDGMTSVYRWQDELREDREAVLILKTRAEFADAAIARLRELHSYDCPCVLRLPIEGGNPEFLAWIAAETAPVNRD</sequence>
<protein>
    <recommendedName>
        <fullName evidence="4">Divalent-cation tolerance protein CutA</fullName>
    </recommendedName>
</protein>
<proteinExistence type="inferred from homology"/>
<dbReference type="Proteomes" id="UP000015350">
    <property type="component" value="Unassembled WGS sequence"/>
</dbReference>
<dbReference type="GO" id="GO:0005507">
    <property type="term" value="F:copper ion binding"/>
    <property type="evidence" value="ECO:0007669"/>
    <property type="project" value="TreeGrafter"/>
</dbReference>
<dbReference type="GO" id="GO:0010038">
    <property type="term" value="P:response to metal ion"/>
    <property type="evidence" value="ECO:0007669"/>
    <property type="project" value="InterPro"/>
</dbReference>
<dbReference type="InterPro" id="IPR015867">
    <property type="entry name" value="N-reg_PII/ATP_PRibTrfase_C"/>
</dbReference>
<organism evidence="2 3">
    <name type="scientific">Magnetospirillum fulvum MGU-K5</name>
    <dbReference type="NCBI Taxonomy" id="1316936"/>
    <lineage>
        <taxon>Bacteria</taxon>
        <taxon>Pseudomonadati</taxon>
        <taxon>Pseudomonadota</taxon>
        <taxon>Alphaproteobacteria</taxon>
        <taxon>Rhodospirillales</taxon>
        <taxon>Rhodospirillaceae</taxon>
        <taxon>Magnetospirillum</taxon>
    </lineage>
</organism>